<dbReference type="AlphaFoldDB" id="A0A1V9ZGY4"/>
<accession>A0A1V9ZGY4</accession>
<dbReference type="Proteomes" id="UP000243579">
    <property type="component" value="Unassembled WGS sequence"/>
</dbReference>
<dbReference type="InterPro" id="IPR013830">
    <property type="entry name" value="SGNH_hydro"/>
</dbReference>
<reference evidence="2 3" key="1">
    <citation type="journal article" date="2014" name="Genome Biol. Evol.">
        <title>The secreted proteins of Achlya hypogyna and Thraustotheca clavata identify the ancestral oomycete secretome and reveal gene acquisitions by horizontal gene transfer.</title>
        <authorList>
            <person name="Misner I."/>
            <person name="Blouin N."/>
            <person name="Leonard G."/>
            <person name="Richards T.A."/>
            <person name="Lane C.E."/>
        </authorList>
    </citation>
    <scope>NUCLEOTIDE SEQUENCE [LARGE SCALE GENOMIC DNA]</scope>
    <source>
        <strain evidence="2 3">ATCC 48635</strain>
    </source>
</reference>
<dbReference type="EMBL" id="JNBR01000122">
    <property type="protein sequence ID" value="OQR97161.1"/>
    <property type="molecule type" value="Genomic_DNA"/>
</dbReference>
<dbReference type="InterPro" id="IPR045136">
    <property type="entry name" value="Iah1-like"/>
</dbReference>
<sequence>MHSLEPVVAKTTPVFITLGDSQTEIAANPFLMGYQTQLAFTYQRKADVVNRGRSSRTTRWWLDNLPSLLADWAQRPPSLITIYLGTNDACSPTGSLAEYHVPVDAFSANMRAIVGNFTAAFPQVKIILVTPGTVEEWSTWGESRNNKDIYKYVVATRTIAHDLGLALVDMWEVMDGAIDMTYDGLHLNNQAHDELHILLLEQIKKKYPELTTENMPWAF</sequence>
<comment type="caution">
    <text evidence="2">The sequence shown here is derived from an EMBL/GenBank/DDBJ whole genome shotgun (WGS) entry which is preliminary data.</text>
</comment>
<organism evidence="2 3">
    <name type="scientific">Achlya hypogyna</name>
    <name type="common">Oomycete</name>
    <name type="synonym">Protoachlya hypogyna</name>
    <dbReference type="NCBI Taxonomy" id="1202772"/>
    <lineage>
        <taxon>Eukaryota</taxon>
        <taxon>Sar</taxon>
        <taxon>Stramenopiles</taxon>
        <taxon>Oomycota</taxon>
        <taxon>Saprolegniomycetes</taxon>
        <taxon>Saprolegniales</taxon>
        <taxon>Achlyaceae</taxon>
        <taxon>Achlya</taxon>
    </lineage>
</organism>
<dbReference type="Pfam" id="PF13472">
    <property type="entry name" value="Lipase_GDSL_2"/>
    <property type="match status" value="1"/>
</dbReference>
<feature type="domain" description="SGNH hydrolase-type esterase" evidence="1">
    <location>
        <begin position="18"/>
        <end position="193"/>
    </location>
</feature>
<gene>
    <name evidence="2" type="ORF">ACHHYP_12668</name>
</gene>
<protein>
    <submittedName>
        <fullName evidence="2">Isoamyl acetate-hydrolyzing esterase</fullName>
    </submittedName>
</protein>
<dbReference type="PANTHER" id="PTHR14209:SF19">
    <property type="entry name" value="ISOAMYL ACETATE-HYDROLYZING ESTERASE 1 HOMOLOG"/>
    <property type="match status" value="1"/>
</dbReference>
<keyword evidence="3" id="KW-1185">Reference proteome</keyword>
<dbReference type="PANTHER" id="PTHR14209">
    <property type="entry name" value="ISOAMYL ACETATE-HYDROLYZING ESTERASE 1"/>
    <property type="match status" value="1"/>
</dbReference>
<dbReference type="STRING" id="1202772.A0A1V9ZGY4"/>
<dbReference type="Gene3D" id="3.40.50.1110">
    <property type="entry name" value="SGNH hydrolase"/>
    <property type="match status" value="1"/>
</dbReference>
<dbReference type="OrthoDB" id="671439at2759"/>
<dbReference type="SUPFAM" id="SSF52266">
    <property type="entry name" value="SGNH hydrolase"/>
    <property type="match status" value="1"/>
</dbReference>
<name>A0A1V9ZGY4_ACHHY</name>
<evidence type="ECO:0000313" key="3">
    <source>
        <dbReference type="Proteomes" id="UP000243579"/>
    </source>
</evidence>
<dbReference type="InterPro" id="IPR036514">
    <property type="entry name" value="SGNH_hydro_sf"/>
</dbReference>
<evidence type="ECO:0000259" key="1">
    <source>
        <dbReference type="Pfam" id="PF13472"/>
    </source>
</evidence>
<evidence type="ECO:0000313" key="2">
    <source>
        <dbReference type="EMBL" id="OQR97161.1"/>
    </source>
</evidence>
<proteinExistence type="predicted"/>